<dbReference type="InterPro" id="IPR040198">
    <property type="entry name" value="Fido_containing"/>
</dbReference>
<dbReference type="PANTHER" id="PTHR13504:SF38">
    <property type="entry name" value="FIDO DOMAIN-CONTAINING PROTEIN"/>
    <property type="match status" value="1"/>
</dbReference>
<evidence type="ECO:0000256" key="1">
    <source>
        <dbReference type="PIRSR" id="PIRSR640198-1"/>
    </source>
</evidence>
<protein>
    <submittedName>
        <fullName evidence="4">Fic family protein</fullName>
    </submittedName>
</protein>
<organism evidence="4 5">
    <name type="scientific">Clostridium porci</name>
    <dbReference type="NCBI Taxonomy" id="2605778"/>
    <lineage>
        <taxon>Bacteria</taxon>
        <taxon>Bacillati</taxon>
        <taxon>Bacillota</taxon>
        <taxon>Clostridia</taxon>
        <taxon>Eubacteriales</taxon>
        <taxon>Clostridiaceae</taxon>
        <taxon>Clostridium</taxon>
    </lineage>
</organism>
<dbReference type="EMBL" id="VUMD01000010">
    <property type="protein sequence ID" value="MSS37401.1"/>
    <property type="molecule type" value="Genomic_DNA"/>
</dbReference>
<feature type="active site" evidence="1">
    <location>
        <position position="185"/>
    </location>
</feature>
<keyword evidence="5" id="KW-1185">Reference proteome</keyword>
<evidence type="ECO:0000256" key="2">
    <source>
        <dbReference type="PIRSR" id="PIRSR640198-3"/>
    </source>
</evidence>
<dbReference type="AlphaFoldDB" id="A0A7X2NMH9"/>
<name>A0A7X2NMH9_9CLOT</name>
<dbReference type="PANTHER" id="PTHR13504">
    <property type="entry name" value="FIDO DOMAIN-CONTAINING PROTEIN DDB_G0283145"/>
    <property type="match status" value="1"/>
</dbReference>
<proteinExistence type="predicted"/>
<dbReference type="SUPFAM" id="SSF140931">
    <property type="entry name" value="Fic-like"/>
    <property type="match status" value="1"/>
</dbReference>
<dbReference type="Pfam" id="PF02661">
    <property type="entry name" value="Fic"/>
    <property type="match status" value="1"/>
</dbReference>
<sequence length="271" mass="32051">MENEYPEIDRLSKRVKKLSDSSSKSIAEYCNRYKKELAIRFIHEATALEGNTLTLEETRSVLKGREINGEELRERKREIQEIRNYFKAFQHVRTYIKRGQELDERIIRNLHGIVTERIYHGGIYRNIPIWVPDTKMEFPAHNDVKGLMRDFTERLKERVMVCRLPESFHPIDLAAWAWAELMRIHPFLEGNERVGALMMNYLLMEHELVPISIPKGRQQEYMEIIDRYRWEREIVPLACLIEDLEKEALLALEQGVKEGLQRSPFPAVQSS</sequence>
<reference evidence="4 5" key="1">
    <citation type="submission" date="2019-08" db="EMBL/GenBank/DDBJ databases">
        <title>In-depth cultivation of the pig gut microbiome towards novel bacterial diversity and tailored functional studies.</title>
        <authorList>
            <person name="Wylensek D."/>
            <person name="Hitch T.C.A."/>
            <person name="Clavel T."/>
        </authorList>
    </citation>
    <scope>NUCLEOTIDE SEQUENCE [LARGE SCALE GENOMIC DNA]</scope>
    <source>
        <strain evidence="4 5">WCA-389-WT-23D1</strain>
    </source>
</reference>
<dbReference type="Gene3D" id="1.10.3290.10">
    <property type="entry name" value="Fido-like domain"/>
    <property type="match status" value="1"/>
</dbReference>
<accession>A0A7X2NMH9</accession>
<dbReference type="InterPro" id="IPR003812">
    <property type="entry name" value="Fido"/>
</dbReference>
<feature type="site" description="Important for autoinhibition of adenylyltransferase activity" evidence="2">
    <location>
        <position position="49"/>
    </location>
</feature>
<dbReference type="PROSITE" id="PS51459">
    <property type="entry name" value="FIDO"/>
    <property type="match status" value="1"/>
</dbReference>
<gene>
    <name evidence="4" type="ORF">FYJ39_12640</name>
</gene>
<comment type="caution">
    <text evidence="4">The sequence shown here is derived from an EMBL/GenBank/DDBJ whole genome shotgun (WGS) entry which is preliminary data.</text>
</comment>
<dbReference type="Proteomes" id="UP000429958">
    <property type="component" value="Unassembled WGS sequence"/>
</dbReference>
<feature type="domain" description="Fido" evidence="3">
    <location>
        <begin position="102"/>
        <end position="243"/>
    </location>
</feature>
<evidence type="ECO:0000313" key="4">
    <source>
        <dbReference type="EMBL" id="MSS37401.1"/>
    </source>
</evidence>
<evidence type="ECO:0000313" key="5">
    <source>
        <dbReference type="Proteomes" id="UP000429958"/>
    </source>
</evidence>
<evidence type="ECO:0000259" key="3">
    <source>
        <dbReference type="PROSITE" id="PS51459"/>
    </source>
</evidence>
<dbReference type="RefSeq" id="WP_154472835.1">
    <property type="nucleotide sequence ID" value="NZ_DBEWUL010000052.1"/>
</dbReference>
<dbReference type="InterPro" id="IPR036597">
    <property type="entry name" value="Fido-like_dom_sf"/>
</dbReference>